<dbReference type="InterPro" id="IPR006694">
    <property type="entry name" value="Fatty_acid_hydroxylase"/>
</dbReference>
<evidence type="ECO:0000259" key="7">
    <source>
        <dbReference type="Pfam" id="PF04116"/>
    </source>
</evidence>
<dbReference type="EMBL" id="OMOQ01000001">
    <property type="protein sequence ID" value="SPH18641.1"/>
    <property type="molecule type" value="Genomic_DNA"/>
</dbReference>
<dbReference type="GO" id="GO:0005506">
    <property type="term" value="F:iron ion binding"/>
    <property type="evidence" value="ECO:0007669"/>
    <property type="project" value="InterPro"/>
</dbReference>
<keyword evidence="9" id="KW-1185">Reference proteome</keyword>
<evidence type="ECO:0000256" key="5">
    <source>
        <dbReference type="SAM" id="MobiDB-lite"/>
    </source>
</evidence>
<evidence type="ECO:0000256" key="6">
    <source>
        <dbReference type="SAM" id="Phobius"/>
    </source>
</evidence>
<dbReference type="GO" id="GO:0016020">
    <property type="term" value="C:membrane"/>
    <property type="evidence" value="ECO:0007669"/>
    <property type="project" value="UniProtKB-SubCell"/>
</dbReference>
<feature type="transmembrane region" description="Helical" evidence="6">
    <location>
        <begin position="15"/>
        <end position="36"/>
    </location>
</feature>
<evidence type="ECO:0000256" key="3">
    <source>
        <dbReference type="ARBA" id="ARBA00022989"/>
    </source>
</evidence>
<evidence type="ECO:0000256" key="4">
    <source>
        <dbReference type="ARBA" id="ARBA00023136"/>
    </source>
</evidence>
<dbReference type="PANTHER" id="PTHR11863">
    <property type="entry name" value="STEROL DESATURASE"/>
    <property type="match status" value="1"/>
</dbReference>
<keyword evidence="3 6" id="KW-1133">Transmembrane helix</keyword>
<keyword evidence="2 6" id="KW-0812">Transmembrane</keyword>
<name>A0A2R8B7M7_9RHOB</name>
<protein>
    <recommendedName>
        <fullName evidence="7">Fatty acid hydroxylase domain-containing protein</fullName>
    </recommendedName>
</protein>
<evidence type="ECO:0000313" key="8">
    <source>
        <dbReference type="EMBL" id="SPH18641.1"/>
    </source>
</evidence>
<dbReference type="OrthoDB" id="9770329at2"/>
<feature type="domain" description="Fatty acid hydroxylase" evidence="7">
    <location>
        <begin position="96"/>
        <end position="231"/>
    </location>
</feature>
<sequence>MSAIETFLRLNGDTALYIVFFGAIAGFGLLETRIALREAGANRRRRWPVNWALTAINIMLLGALPVSSLLISDWARDDGLGLMNRLGLASYVAIPAGILAFSLQSWAVHFVMHKTPILWRIHRVHHTDTHMDVSTTVRFHPAEFLVQLPISASVILATGAPPVAVILYELADAAINVFSHSNIRLHATFDRWLSRLIVTPHLHRIHHSTRPRETESNFGATLPIWDMLFGTYRTKSPKELARQPIGLDEMQDDRAYSLWWALSLPLRGIGKAKRTRDGQQPQNPALPSDR</sequence>
<dbReference type="GO" id="GO:0008610">
    <property type="term" value="P:lipid biosynthetic process"/>
    <property type="evidence" value="ECO:0007669"/>
    <property type="project" value="InterPro"/>
</dbReference>
<comment type="subcellular location">
    <subcellularLocation>
        <location evidence="1">Membrane</location>
    </subcellularLocation>
</comment>
<evidence type="ECO:0000313" key="9">
    <source>
        <dbReference type="Proteomes" id="UP000244924"/>
    </source>
</evidence>
<dbReference type="Proteomes" id="UP000244924">
    <property type="component" value="Unassembled WGS sequence"/>
</dbReference>
<reference evidence="8 9" key="1">
    <citation type="submission" date="2018-03" db="EMBL/GenBank/DDBJ databases">
        <authorList>
            <person name="Keele B.F."/>
        </authorList>
    </citation>
    <scope>NUCLEOTIDE SEQUENCE [LARGE SCALE GENOMIC DNA]</scope>
    <source>
        <strain evidence="8 9">CECT 8626</strain>
    </source>
</reference>
<accession>A0A2R8B7M7</accession>
<dbReference type="RefSeq" id="WP_108852945.1">
    <property type="nucleotide sequence ID" value="NZ_OMOQ01000001.1"/>
</dbReference>
<dbReference type="InterPro" id="IPR050307">
    <property type="entry name" value="Sterol_Desaturase_Related"/>
</dbReference>
<dbReference type="Pfam" id="PF04116">
    <property type="entry name" value="FA_hydroxylase"/>
    <property type="match status" value="1"/>
</dbReference>
<evidence type="ECO:0000256" key="1">
    <source>
        <dbReference type="ARBA" id="ARBA00004370"/>
    </source>
</evidence>
<evidence type="ECO:0000256" key="2">
    <source>
        <dbReference type="ARBA" id="ARBA00022692"/>
    </source>
</evidence>
<keyword evidence="4 6" id="KW-0472">Membrane</keyword>
<feature type="transmembrane region" description="Helical" evidence="6">
    <location>
        <begin position="91"/>
        <end position="112"/>
    </location>
</feature>
<feature type="transmembrane region" description="Helical" evidence="6">
    <location>
        <begin position="48"/>
        <end position="71"/>
    </location>
</feature>
<gene>
    <name evidence="8" type="ORF">DEA8626_02181</name>
</gene>
<proteinExistence type="predicted"/>
<feature type="region of interest" description="Disordered" evidence="5">
    <location>
        <begin position="271"/>
        <end position="290"/>
    </location>
</feature>
<organism evidence="8 9">
    <name type="scientific">Albidovulum aquaemixtae</name>
    <dbReference type="NCBI Taxonomy" id="1542388"/>
    <lineage>
        <taxon>Bacteria</taxon>
        <taxon>Pseudomonadati</taxon>
        <taxon>Pseudomonadota</taxon>
        <taxon>Alphaproteobacteria</taxon>
        <taxon>Rhodobacterales</taxon>
        <taxon>Paracoccaceae</taxon>
        <taxon>Albidovulum</taxon>
    </lineage>
</organism>
<dbReference type="GO" id="GO:0016491">
    <property type="term" value="F:oxidoreductase activity"/>
    <property type="evidence" value="ECO:0007669"/>
    <property type="project" value="InterPro"/>
</dbReference>
<dbReference type="AlphaFoldDB" id="A0A2R8B7M7"/>
<feature type="compositionally biased region" description="Polar residues" evidence="5">
    <location>
        <begin position="278"/>
        <end position="290"/>
    </location>
</feature>